<dbReference type="Pfam" id="PF03406">
    <property type="entry name" value="Phage_fiber_2"/>
    <property type="match status" value="2"/>
</dbReference>
<dbReference type="InterPro" id="IPR051934">
    <property type="entry name" value="Phage_Tail_Fiber_Structural"/>
</dbReference>
<accession>A0ABU6L048</accession>
<protein>
    <submittedName>
        <fullName evidence="4">Phage tail protein</fullName>
    </submittedName>
</protein>
<dbReference type="PANTHER" id="PTHR35191:SF1">
    <property type="entry name" value="PROPHAGE SIDE TAIL FIBER PROTEIN HOMOLOG STFQ-RELATED"/>
    <property type="match status" value="1"/>
</dbReference>
<dbReference type="PANTHER" id="PTHR35191">
    <property type="entry name" value="PROPHAGE SIDE TAIL FIBER PROTEIN HOMOLOG STFQ-RELATED"/>
    <property type="match status" value="1"/>
</dbReference>
<evidence type="ECO:0000256" key="2">
    <source>
        <dbReference type="ARBA" id="ARBA00022581"/>
    </source>
</evidence>
<organism evidence="4 5">
    <name type="scientific">Enterobacter asburiae</name>
    <dbReference type="NCBI Taxonomy" id="61645"/>
    <lineage>
        <taxon>Bacteria</taxon>
        <taxon>Pseudomonadati</taxon>
        <taxon>Pseudomonadota</taxon>
        <taxon>Gammaproteobacteria</taxon>
        <taxon>Enterobacterales</taxon>
        <taxon>Enterobacteriaceae</taxon>
        <taxon>Enterobacter</taxon>
        <taxon>Enterobacter cloacae complex</taxon>
    </lineage>
</organism>
<sequence length="593" mass="62790">MTVKYKTVITKAGAEKLAAATVPNGKKVNFTAMAVGDGGGTLPVPDAGQTKLVNEVWRHALNKISQDNKKRNYVIAELLIPPEAGGFWMREMGLYDDAGTLIAVGNMAESYKPLLEEGSGRAQTVRMVIMVSDIASVELTIDTSTVMATQEYVDEKLEEHEQSRRHPDATLTAKGFTQLSSATDSSSEALAATPKAVKAAYDLASGKYTAQDATTGQKGIVQLSSVTDSQSESLAATPRAVKTVGDDLIKLRNSLGTAATKNAQEAPDDITPGRLLVNGNAVAIRSVSARAGTGLSNADALPFNSVSFCYSNATNSPGYEATILDVGGLGGYRVQYAASYSDGGKQLKFRALNGDNSVWGGWTKVITNHGGSVAYLSDATYYQTNSTGWYGAGAFADQYQNNAAPFLVPKGYQSPNGNSIYLPIIKGFSETAGHGYGTAISFGVYRTGTNAFGTAIINLTGDARNSVNYQFDISGNFNAPGQVGSGGNIVAGQGLFESGGQVRVYSSNNPPPQQDLSPYARQDWTLQYFVRDVAMGAEGAFIITQNGWQRVPAGCAMTGWNAEGQNPGGDTIFYRPIQKYMSNIGWITVGHTA</sequence>
<proteinExistence type="predicted"/>
<dbReference type="Proteomes" id="UP001175344">
    <property type="component" value="Unassembled WGS sequence"/>
</dbReference>
<dbReference type="InterPro" id="IPR005068">
    <property type="entry name" value="Phage_lambda_Stf-r2"/>
</dbReference>
<comment type="caution">
    <text evidence="4">The sequence shown here is derived from an EMBL/GenBank/DDBJ whole genome shotgun (WGS) entry which is preliminary data.</text>
</comment>
<evidence type="ECO:0000313" key="4">
    <source>
        <dbReference type="EMBL" id="MEC5730915.1"/>
    </source>
</evidence>
<dbReference type="RefSeq" id="WP_080460802.1">
    <property type="nucleotide sequence ID" value="NZ_BLWZ01000026.1"/>
</dbReference>
<evidence type="ECO:0000259" key="3">
    <source>
        <dbReference type="Pfam" id="PF12571"/>
    </source>
</evidence>
<keyword evidence="5" id="KW-1185">Reference proteome</keyword>
<keyword evidence="2" id="KW-0945">Host-virus interaction</keyword>
<feature type="domain" description="Phage tail fibre protein N-terminal" evidence="3">
    <location>
        <begin position="1"/>
        <end position="150"/>
    </location>
</feature>
<name>A0ABU6L048_ENTAS</name>
<dbReference type="InterPro" id="IPR022225">
    <property type="entry name" value="Phage_tail_fibre_N"/>
</dbReference>
<comment type="subcellular location">
    <subcellularLocation>
        <location evidence="1">Virion</location>
    </subcellularLocation>
</comment>
<dbReference type="EMBL" id="JARTQQ020000001">
    <property type="protein sequence ID" value="MEC5730915.1"/>
    <property type="molecule type" value="Genomic_DNA"/>
</dbReference>
<gene>
    <name evidence="4" type="ORF">QAA55_021270</name>
</gene>
<reference evidence="4 5" key="1">
    <citation type="journal article" date="2023" name="Nat. Commun.">
        <title>Genomic dissection of endemic carbapenem resistance reveals metallo-beta-lactamase dissemination through clonal, plasmid and integron transfer.</title>
        <authorList>
            <person name="Macesic N."/>
            <person name="Hawkey J."/>
            <person name="Vezina B."/>
            <person name="Wisniewski J.A."/>
            <person name="Cottingham H."/>
            <person name="Blakeway L.V."/>
            <person name="Harshegyi T."/>
            <person name="Pragastis K."/>
            <person name="Badoordeen G.Z."/>
            <person name="Dennison A."/>
            <person name="Spelman D.W."/>
            <person name="Jenney A.W.J."/>
            <person name="Peleg A.Y."/>
        </authorList>
    </citation>
    <scope>NUCLEOTIDE SEQUENCE [LARGE SCALE GENOMIC DNA]</scope>
    <source>
        <strain evidence="4 5">CPO239</strain>
    </source>
</reference>
<evidence type="ECO:0000313" key="5">
    <source>
        <dbReference type="Proteomes" id="UP001175344"/>
    </source>
</evidence>
<dbReference type="Pfam" id="PF12571">
    <property type="entry name" value="Phage_tail_fib"/>
    <property type="match status" value="1"/>
</dbReference>
<evidence type="ECO:0000256" key="1">
    <source>
        <dbReference type="ARBA" id="ARBA00004328"/>
    </source>
</evidence>